<comment type="subcellular location">
    <subcellularLocation>
        <location evidence="1">Membrane</location>
        <topology evidence="1">Multi-pass membrane protein</topology>
    </subcellularLocation>
</comment>
<dbReference type="InterPro" id="IPR000620">
    <property type="entry name" value="EamA_dom"/>
</dbReference>
<evidence type="ECO:0000256" key="2">
    <source>
        <dbReference type="ARBA" id="ARBA00007362"/>
    </source>
</evidence>
<dbReference type="InterPro" id="IPR037185">
    <property type="entry name" value="EmrE-like"/>
</dbReference>
<dbReference type="Proteomes" id="UP000184148">
    <property type="component" value="Unassembled WGS sequence"/>
</dbReference>
<dbReference type="PANTHER" id="PTHR32322">
    <property type="entry name" value="INNER MEMBRANE TRANSPORTER"/>
    <property type="match status" value="1"/>
</dbReference>
<feature type="transmembrane region" description="Helical" evidence="6">
    <location>
        <begin position="93"/>
        <end position="115"/>
    </location>
</feature>
<evidence type="ECO:0000313" key="8">
    <source>
        <dbReference type="EMBL" id="SHE28795.1"/>
    </source>
</evidence>
<name>A0A1M4S9H5_9FIRM</name>
<dbReference type="OrthoDB" id="34284at2"/>
<feature type="transmembrane region" description="Helical" evidence="6">
    <location>
        <begin position="246"/>
        <end position="265"/>
    </location>
</feature>
<evidence type="ECO:0000256" key="4">
    <source>
        <dbReference type="ARBA" id="ARBA00022989"/>
    </source>
</evidence>
<evidence type="ECO:0000259" key="7">
    <source>
        <dbReference type="Pfam" id="PF00892"/>
    </source>
</evidence>
<dbReference type="Pfam" id="PF00892">
    <property type="entry name" value="EamA"/>
    <property type="match status" value="2"/>
</dbReference>
<feature type="transmembrane region" description="Helical" evidence="6">
    <location>
        <begin position="180"/>
        <end position="203"/>
    </location>
</feature>
<dbReference type="SUPFAM" id="SSF103481">
    <property type="entry name" value="Multidrug resistance efflux transporter EmrE"/>
    <property type="match status" value="2"/>
</dbReference>
<dbReference type="PANTHER" id="PTHR32322:SF2">
    <property type="entry name" value="EAMA DOMAIN-CONTAINING PROTEIN"/>
    <property type="match status" value="1"/>
</dbReference>
<evidence type="ECO:0000256" key="6">
    <source>
        <dbReference type="SAM" id="Phobius"/>
    </source>
</evidence>
<accession>A0A1M4S9H5</accession>
<dbReference type="InterPro" id="IPR050638">
    <property type="entry name" value="AA-Vitamin_Transporters"/>
</dbReference>
<evidence type="ECO:0000256" key="3">
    <source>
        <dbReference type="ARBA" id="ARBA00022692"/>
    </source>
</evidence>
<evidence type="ECO:0000256" key="5">
    <source>
        <dbReference type="ARBA" id="ARBA00023136"/>
    </source>
</evidence>
<keyword evidence="4 6" id="KW-1133">Transmembrane helix</keyword>
<keyword evidence="9" id="KW-1185">Reference proteome</keyword>
<feature type="transmembrane region" description="Helical" evidence="6">
    <location>
        <begin position="271"/>
        <end position="288"/>
    </location>
</feature>
<feature type="transmembrane region" description="Helical" evidence="6">
    <location>
        <begin position="124"/>
        <end position="143"/>
    </location>
</feature>
<keyword evidence="3 6" id="KW-0812">Transmembrane</keyword>
<dbReference type="GO" id="GO:0016020">
    <property type="term" value="C:membrane"/>
    <property type="evidence" value="ECO:0007669"/>
    <property type="project" value="UniProtKB-SubCell"/>
</dbReference>
<dbReference type="EMBL" id="FQUY01000001">
    <property type="protein sequence ID" value="SHE28795.1"/>
    <property type="molecule type" value="Genomic_DNA"/>
</dbReference>
<protein>
    <submittedName>
        <fullName evidence="8">EamA-like transporter family protein</fullName>
    </submittedName>
</protein>
<feature type="domain" description="EamA" evidence="7">
    <location>
        <begin position="7"/>
        <end position="138"/>
    </location>
</feature>
<organism evidence="8 9">
    <name type="scientific">Desulforamulus putei DSM 12395</name>
    <dbReference type="NCBI Taxonomy" id="1121429"/>
    <lineage>
        <taxon>Bacteria</taxon>
        <taxon>Bacillati</taxon>
        <taxon>Bacillota</taxon>
        <taxon>Clostridia</taxon>
        <taxon>Eubacteriales</taxon>
        <taxon>Peptococcaceae</taxon>
        <taxon>Desulforamulus</taxon>
    </lineage>
</organism>
<dbReference type="STRING" id="1121429.SAMN02745133_00024"/>
<reference evidence="9" key="1">
    <citation type="submission" date="2016-11" db="EMBL/GenBank/DDBJ databases">
        <authorList>
            <person name="Varghese N."/>
            <person name="Submissions S."/>
        </authorList>
    </citation>
    <scope>NUCLEOTIDE SEQUENCE [LARGE SCALE GENOMIC DNA]</scope>
    <source>
        <strain evidence="9">DSM 12395</strain>
    </source>
</reference>
<feature type="transmembrane region" description="Helical" evidence="6">
    <location>
        <begin position="35"/>
        <end position="55"/>
    </location>
</feature>
<feature type="transmembrane region" description="Helical" evidence="6">
    <location>
        <begin position="149"/>
        <end position="168"/>
    </location>
</feature>
<evidence type="ECO:0000256" key="1">
    <source>
        <dbReference type="ARBA" id="ARBA00004141"/>
    </source>
</evidence>
<keyword evidence="5 6" id="KW-0472">Membrane</keyword>
<sequence length="295" mass="32314">MKGIFGGALYLSLASSIWGGMYVVSKYALDTIPPFTLLFLRYLIASFLLGWICWLKKEELVPTRERGLIFQVGFVGYFLSIAAQFVGTKLSSAHMGAVITTLSPVFLSAFAVFILKEKITVRQVASIAIALAGVLVVVGMPGLQGEKSALAGNLFLLVAALFWGYYSVISRKVSAVYSPLQITTWGIVIATVLTFPCIFFELSEWSAGDLFTLPILLSVLYIGIISTALAFFSWNKGLALVPSHQAGLFFFLQPVVGTLLGWFFLHEHLSRSFFIGSLLIIAGVYYNMKQTATNE</sequence>
<feature type="transmembrane region" description="Helical" evidence="6">
    <location>
        <begin position="215"/>
        <end position="234"/>
    </location>
</feature>
<dbReference type="AlphaFoldDB" id="A0A1M4S9H5"/>
<dbReference type="RefSeq" id="WP_073233836.1">
    <property type="nucleotide sequence ID" value="NZ_FQUY01000001.1"/>
</dbReference>
<comment type="similarity">
    <text evidence="2">Belongs to the EamA transporter family.</text>
</comment>
<gene>
    <name evidence="8" type="ORF">SAMN02745133_00024</name>
</gene>
<feature type="domain" description="EamA" evidence="7">
    <location>
        <begin position="151"/>
        <end position="286"/>
    </location>
</feature>
<feature type="transmembrane region" description="Helical" evidence="6">
    <location>
        <begin position="67"/>
        <end position="87"/>
    </location>
</feature>
<evidence type="ECO:0000313" key="9">
    <source>
        <dbReference type="Proteomes" id="UP000184148"/>
    </source>
</evidence>
<proteinExistence type="inferred from homology"/>